<gene>
    <name evidence="2" type="ORF">ID09_05355</name>
</gene>
<organism evidence="2 3">
    <name type="scientific">Streptococcus suis 6407</name>
    <dbReference type="NCBI Taxonomy" id="1214179"/>
    <lineage>
        <taxon>Bacteria</taxon>
        <taxon>Bacillati</taxon>
        <taxon>Bacillota</taxon>
        <taxon>Bacilli</taxon>
        <taxon>Lactobacillales</taxon>
        <taxon>Streptococcaceae</taxon>
        <taxon>Streptococcus</taxon>
    </lineage>
</organism>
<dbReference type="InterPro" id="IPR051396">
    <property type="entry name" value="Bact_Antivir_Def_Nuclease"/>
</dbReference>
<dbReference type="AlphaFoldDB" id="A0A075SQZ9"/>
<evidence type="ECO:0000313" key="3">
    <source>
        <dbReference type="Proteomes" id="UP000028185"/>
    </source>
</evidence>
<dbReference type="HOGENOM" id="CLU_035131_0_0_9"/>
<feature type="domain" description="AAA+ ATPase" evidence="1">
    <location>
        <begin position="21"/>
        <end position="336"/>
    </location>
</feature>
<dbReference type="InterPro" id="IPR041685">
    <property type="entry name" value="AAA_GajA/Old/RecF-like"/>
</dbReference>
<protein>
    <submittedName>
        <fullName evidence="2">Recombinase RecF</fullName>
    </submittedName>
</protein>
<sequence length="529" mass="60702">MISRIIIQNFKRYQKVDFTCNSEVNIFVGENGSGKSTLLYGIGLVLSGSHSQIERSSLSSIINQESIIEFMGTRDINQLPEVFVEIYFDESSTEISSNFNIEGKHNSQKIKAFGLSLKITPNQDYIAEITSVLNNSNWTVFPFEFYRVEFLTFSGKTYSSYNKPYKFLHSMINTSLIDTQQEIQKRIHEVYLDNISAENRAKVNHKYRINSLNFLNALRKDELLKENASEFQLHFDESENSFRNSVSAVKNGVDIKNLGQGEKVLLGVENAYSHLKETVRILLIEEPENHLSYQNLQKLVKMLSSNTGVQVFIGTHSNMIASRLGVDNLLFLDNGQISKLEGLKKDTIRFFKKSTNQNLLNFSLGKKIILVEGNAEYILVEKFFEILHSKKPEEFNISIISVDGISFERYLEIATNFTDKNVAVITDNDGDYARNVQSKYSSYQQFQNIKISSDLDNENRTFEICIYNCNSDLLDSSGLTKSNDLLGYMLREKAEFALRLLEYLETDNISEKFIIPNYIKEAIEWIIKD</sequence>
<dbReference type="InterPro" id="IPR034139">
    <property type="entry name" value="TOPRIM_OLD"/>
</dbReference>
<dbReference type="Pfam" id="PF20469">
    <property type="entry name" value="OLD-like_TOPRIM"/>
    <property type="match status" value="1"/>
</dbReference>
<dbReference type="InterPro" id="IPR027417">
    <property type="entry name" value="P-loop_NTPase"/>
</dbReference>
<reference evidence="2 3" key="1">
    <citation type="journal article" date="2014" name="Genome Announc.">
        <title>Whole-Genome Sequence of Streptococcus suis Serotype 4 Reference Strain 6407.</title>
        <authorList>
            <person name="Wang K."/>
            <person name="Chen J."/>
            <person name="Yao H."/>
            <person name="Lu C."/>
        </authorList>
    </citation>
    <scope>NUCLEOTIDE SEQUENCE [LARGE SCALE GENOMIC DNA]</scope>
    <source>
        <strain evidence="2">6407</strain>
    </source>
</reference>
<dbReference type="SMART" id="SM00382">
    <property type="entry name" value="AAA"/>
    <property type="match status" value="1"/>
</dbReference>
<dbReference type="RefSeq" id="WP_024381901.1">
    <property type="nucleotide sequence ID" value="NZ_ALLE01000017.1"/>
</dbReference>
<dbReference type="SUPFAM" id="SSF52540">
    <property type="entry name" value="P-loop containing nucleoside triphosphate hydrolases"/>
    <property type="match status" value="1"/>
</dbReference>
<dbReference type="InterPro" id="IPR003593">
    <property type="entry name" value="AAA+_ATPase"/>
</dbReference>
<name>A0A075SQZ9_STRSU</name>
<proteinExistence type="predicted"/>
<dbReference type="PANTHER" id="PTHR43581">
    <property type="entry name" value="ATP/GTP PHOSPHATASE"/>
    <property type="match status" value="1"/>
</dbReference>
<evidence type="ECO:0000313" key="2">
    <source>
        <dbReference type="EMBL" id="AIG43485.1"/>
    </source>
</evidence>
<dbReference type="Proteomes" id="UP000028185">
    <property type="component" value="Chromosome"/>
</dbReference>
<dbReference type="PATRIC" id="fig|1214179.4.peg.1035"/>
<dbReference type="CDD" id="cd01026">
    <property type="entry name" value="TOPRIM_OLD"/>
    <property type="match status" value="1"/>
</dbReference>
<accession>A0A075SQZ9</accession>
<dbReference type="Gene3D" id="3.40.50.300">
    <property type="entry name" value="P-loop containing nucleotide triphosphate hydrolases"/>
    <property type="match status" value="1"/>
</dbReference>
<dbReference type="EMBL" id="CP008921">
    <property type="protein sequence ID" value="AIG43485.1"/>
    <property type="molecule type" value="Genomic_DNA"/>
</dbReference>
<dbReference type="Pfam" id="PF13175">
    <property type="entry name" value="AAA_15"/>
    <property type="match status" value="1"/>
</dbReference>
<dbReference type="PANTHER" id="PTHR43581:SF4">
    <property type="entry name" value="ATP_GTP PHOSPHATASE"/>
    <property type="match status" value="1"/>
</dbReference>
<evidence type="ECO:0000259" key="1">
    <source>
        <dbReference type="SMART" id="SM00382"/>
    </source>
</evidence>